<protein>
    <submittedName>
        <fullName evidence="1">Uncharacterized protein</fullName>
    </submittedName>
</protein>
<organism evidence="1">
    <name type="scientific">Lepeophtheirus salmonis</name>
    <name type="common">Salmon louse</name>
    <name type="synonym">Caligus salmonis</name>
    <dbReference type="NCBI Taxonomy" id="72036"/>
    <lineage>
        <taxon>Eukaryota</taxon>
        <taxon>Metazoa</taxon>
        <taxon>Ecdysozoa</taxon>
        <taxon>Arthropoda</taxon>
        <taxon>Crustacea</taxon>
        <taxon>Multicrustacea</taxon>
        <taxon>Hexanauplia</taxon>
        <taxon>Copepoda</taxon>
        <taxon>Siphonostomatoida</taxon>
        <taxon>Caligidae</taxon>
        <taxon>Lepeophtheirus</taxon>
    </lineage>
</organism>
<evidence type="ECO:0000313" key="1">
    <source>
        <dbReference type="EMBL" id="CDW38202.1"/>
    </source>
</evidence>
<name>A0A0K2UJR7_LEPSM</name>
<reference evidence="1" key="1">
    <citation type="submission" date="2014-05" db="EMBL/GenBank/DDBJ databases">
        <authorList>
            <person name="Chronopoulou M."/>
        </authorList>
    </citation>
    <scope>NUCLEOTIDE SEQUENCE</scope>
    <source>
        <tissue evidence="1">Whole organism</tissue>
    </source>
</reference>
<proteinExistence type="predicted"/>
<sequence length="34" mass="3711">MTSAESTAFHSLVMELGNYVVKTAPWQATCHSGR</sequence>
<accession>A0A0K2UJR7</accession>
<dbReference type="EMBL" id="HACA01020841">
    <property type="protein sequence ID" value="CDW38202.1"/>
    <property type="molecule type" value="Transcribed_RNA"/>
</dbReference>
<dbReference type="AlphaFoldDB" id="A0A0K2UJR7"/>